<proteinExistence type="predicted"/>
<dbReference type="AlphaFoldDB" id="A0A6J7IDH9"/>
<sequence length="218" mass="22010">MLRSRGIMRDLRRAWIPAAGVILLAFLGAGPASAASEDSIIVDPVGAAGAWTPGGAVTFMNGTSMALVAASESQMPVQLAVAGPCVLAGGRITAQSGAGSCTLTALTRPGNGYGGAANSYRILLAPGWQTAPLDAPASGSLNPGSRVRLGKPGLVTTAGQTVTWRVTKGRGSCEVVRTASGATRLLVRRGGSCNVRASAPAVEGQWNGYAVFRAYTIG</sequence>
<accession>A0A6J7IDH9</accession>
<gene>
    <name evidence="1" type="ORF">UFOPK3772_00107</name>
</gene>
<name>A0A6J7IDH9_9ZZZZ</name>
<dbReference type="EMBL" id="CAFBNE010000002">
    <property type="protein sequence ID" value="CAB4928566.1"/>
    <property type="molecule type" value="Genomic_DNA"/>
</dbReference>
<organism evidence="1">
    <name type="scientific">freshwater metagenome</name>
    <dbReference type="NCBI Taxonomy" id="449393"/>
    <lineage>
        <taxon>unclassified sequences</taxon>
        <taxon>metagenomes</taxon>
        <taxon>ecological metagenomes</taxon>
    </lineage>
</organism>
<reference evidence="1" key="1">
    <citation type="submission" date="2020-05" db="EMBL/GenBank/DDBJ databases">
        <authorList>
            <person name="Chiriac C."/>
            <person name="Salcher M."/>
            <person name="Ghai R."/>
            <person name="Kavagutti S V."/>
        </authorList>
    </citation>
    <scope>NUCLEOTIDE SEQUENCE</scope>
</reference>
<protein>
    <submittedName>
        <fullName evidence="1">Unannotated protein</fullName>
    </submittedName>
</protein>
<evidence type="ECO:0000313" key="1">
    <source>
        <dbReference type="EMBL" id="CAB4928566.1"/>
    </source>
</evidence>